<gene>
    <name evidence="3" type="ORF">PCO31111_03962</name>
</gene>
<reference evidence="3 4" key="1">
    <citation type="submission" date="2019-08" db="EMBL/GenBank/DDBJ databases">
        <authorList>
            <person name="Peeters C."/>
        </authorList>
    </citation>
    <scope>NUCLEOTIDE SEQUENCE [LARGE SCALE GENOMIC DNA]</scope>
    <source>
        <strain evidence="3 4">LMG 31111</strain>
    </source>
</reference>
<proteinExistence type="predicted"/>
<sequence length="70" mass="7436">METTLIDQLQFVVNYAALFSALGAFAGMLIGDVAVTGIKLLYRVAQERSQSSRKSSTCIPAPQSAQNDAA</sequence>
<evidence type="ECO:0000256" key="1">
    <source>
        <dbReference type="SAM" id="MobiDB-lite"/>
    </source>
</evidence>
<accession>A0A5E4XL52</accession>
<feature type="transmembrane region" description="Helical" evidence="2">
    <location>
        <begin position="12"/>
        <end position="42"/>
    </location>
</feature>
<dbReference type="AlphaFoldDB" id="A0A5E4XL52"/>
<keyword evidence="2" id="KW-0812">Transmembrane</keyword>
<dbReference type="EMBL" id="CABPSE010000015">
    <property type="protein sequence ID" value="VVE37047.1"/>
    <property type="molecule type" value="Genomic_DNA"/>
</dbReference>
<evidence type="ECO:0000313" key="3">
    <source>
        <dbReference type="EMBL" id="VVE37047.1"/>
    </source>
</evidence>
<dbReference type="RefSeq" id="WP_150586399.1">
    <property type="nucleotide sequence ID" value="NZ_CABPSE010000015.1"/>
</dbReference>
<protein>
    <submittedName>
        <fullName evidence="3">Uncharacterized protein</fullName>
    </submittedName>
</protein>
<evidence type="ECO:0000256" key="2">
    <source>
        <dbReference type="SAM" id="Phobius"/>
    </source>
</evidence>
<dbReference type="Proteomes" id="UP000383971">
    <property type="component" value="Unassembled WGS sequence"/>
</dbReference>
<evidence type="ECO:0000313" key="4">
    <source>
        <dbReference type="Proteomes" id="UP000383971"/>
    </source>
</evidence>
<organism evidence="3 4">
    <name type="scientific">Pandoraea communis</name>
    <dbReference type="NCBI Taxonomy" id="2508297"/>
    <lineage>
        <taxon>Bacteria</taxon>
        <taxon>Pseudomonadati</taxon>
        <taxon>Pseudomonadota</taxon>
        <taxon>Betaproteobacteria</taxon>
        <taxon>Burkholderiales</taxon>
        <taxon>Burkholderiaceae</taxon>
        <taxon>Pandoraea</taxon>
    </lineage>
</organism>
<keyword evidence="4" id="KW-1185">Reference proteome</keyword>
<keyword evidence="2" id="KW-0472">Membrane</keyword>
<name>A0A5E4XL52_9BURK</name>
<keyword evidence="2" id="KW-1133">Transmembrane helix</keyword>
<feature type="region of interest" description="Disordered" evidence="1">
    <location>
        <begin position="47"/>
        <end position="70"/>
    </location>
</feature>